<organism evidence="2 3">
    <name type="scientific">Marchantia polymorpha</name>
    <name type="common">Common liverwort</name>
    <name type="synonym">Marchantia aquatica</name>
    <dbReference type="NCBI Taxonomy" id="3197"/>
    <lineage>
        <taxon>Eukaryota</taxon>
        <taxon>Viridiplantae</taxon>
        <taxon>Streptophyta</taxon>
        <taxon>Embryophyta</taxon>
        <taxon>Marchantiophyta</taxon>
        <taxon>Marchantiopsida</taxon>
        <taxon>Marchantiidae</taxon>
        <taxon>Marchantiales</taxon>
        <taxon>Marchantiaceae</taxon>
        <taxon>Marchantia</taxon>
    </lineage>
</organism>
<dbReference type="OMA" id="NPCRCRI"/>
<dbReference type="OrthoDB" id="4412445at2759"/>
<dbReference type="AlphaFoldDB" id="A0A2R6WZF3"/>
<evidence type="ECO:0000313" key="2">
    <source>
        <dbReference type="EMBL" id="PTQ39237.1"/>
    </source>
</evidence>
<feature type="transmembrane region" description="Helical" evidence="1">
    <location>
        <begin position="26"/>
        <end position="48"/>
    </location>
</feature>
<gene>
    <name evidence="2" type="ORF">MARPO_0046s0059</name>
</gene>
<dbReference type="Proteomes" id="UP000244005">
    <property type="component" value="Unassembled WGS sequence"/>
</dbReference>
<reference evidence="3" key="1">
    <citation type="journal article" date="2017" name="Cell">
        <title>Insights into land plant evolution garnered from the Marchantia polymorpha genome.</title>
        <authorList>
            <person name="Bowman J.L."/>
            <person name="Kohchi T."/>
            <person name="Yamato K.T."/>
            <person name="Jenkins J."/>
            <person name="Shu S."/>
            <person name="Ishizaki K."/>
            <person name="Yamaoka S."/>
            <person name="Nishihama R."/>
            <person name="Nakamura Y."/>
            <person name="Berger F."/>
            <person name="Adam C."/>
            <person name="Aki S.S."/>
            <person name="Althoff F."/>
            <person name="Araki T."/>
            <person name="Arteaga-Vazquez M.A."/>
            <person name="Balasubrmanian S."/>
            <person name="Barry K."/>
            <person name="Bauer D."/>
            <person name="Boehm C.R."/>
            <person name="Briginshaw L."/>
            <person name="Caballero-Perez J."/>
            <person name="Catarino B."/>
            <person name="Chen F."/>
            <person name="Chiyoda S."/>
            <person name="Chovatia M."/>
            <person name="Davies K.M."/>
            <person name="Delmans M."/>
            <person name="Demura T."/>
            <person name="Dierschke T."/>
            <person name="Dolan L."/>
            <person name="Dorantes-Acosta A.E."/>
            <person name="Eklund D.M."/>
            <person name="Florent S.N."/>
            <person name="Flores-Sandoval E."/>
            <person name="Fujiyama A."/>
            <person name="Fukuzawa H."/>
            <person name="Galik B."/>
            <person name="Grimanelli D."/>
            <person name="Grimwood J."/>
            <person name="Grossniklaus U."/>
            <person name="Hamada T."/>
            <person name="Haseloff J."/>
            <person name="Hetherington A.J."/>
            <person name="Higo A."/>
            <person name="Hirakawa Y."/>
            <person name="Hundley H.N."/>
            <person name="Ikeda Y."/>
            <person name="Inoue K."/>
            <person name="Inoue S.I."/>
            <person name="Ishida S."/>
            <person name="Jia Q."/>
            <person name="Kakita M."/>
            <person name="Kanazawa T."/>
            <person name="Kawai Y."/>
            <person name="Kawashima T."/>
            <person name="Kennedy M."/>
            <person name="Kinose K."/>
            <person name="Kinoshita T."/>
            <person name="Kohara Y."/>
            <person name="Koide E."/>
            <person name="Komatsu K."/>
            <person name="Kopischke S."/>
            <person name="Kubo M."/>
            <person name="Kyozuka J."/>
            <person name="Lagercrantz U."/>
            <person name="Lin S.S."/>
            <person name="Lindquist E."/>
            <person name="Lipzen A.M."/>
            <person name="Lu C.W."/>
            <person name="De Luna E."/>
            <person name="Martienssen R.A."/>
            <person name="Minamino N."/>
            <person name="Mizutani M."/>
            <person name="Mizutani M."/>
            <person name="Mochizuki N."/>
            <person name="Monte I."/>
            <person name="Mosher R."/>
            <person name="Nagasaki H."/>
            <person name="Nakagami H."/>
            <person name="Naramoto S."/>
            <person name="Nishitani K."/>
            <person name="Ohtani M."/>
            <person name="Okamoto T."/>
            <person name="Okumura M."/>
            <person name="Phillips J."/>
            <person name="Pollak B."/>
            <person name="Reinders A."/>
            <person name="Rovekamp M."/>
            <person name="Sano R."/>
            <person name="Sawa S."/>
            <person name="Schmid M.W."/>
            <person name="Shirakawa M."/>
            <person name="Solano R."/>
            <person name="Spunde A."/>
            <person name="Suetsugu N."/>
            <person name="Sugano S."/>
            <person name="Sugiyama A."/>
            <person name="Sun R."/>
            <person name="Suzuki Y."/>
            <person name="Takenaka M."/>
            <person name="Takezawa D."/>
            <person name="Tomogane H."/>
            <person name="Tsuzuki M."/>
            <person name="Ueda T."/>
            <person name="Umeda M."/>
            <person name="Ward J.M."/>
            <person name="Watanabe Y."/>
            <person name="Yazaki K."/>
            <person name="Yokoyama R."/>
            <person name="Yoshitake Y."/>
            <person name="Yotsui I."/>
            <person name="Zachgo S."/>
            <person name="Schmutz J."/>
        </authorList>
    </citation>
    <scope>NUCLEOTIDE SEQUENCE [LARGE SCALE GENOMIC DNA]</scope>
    <source>
        <strain evidence="3">Tak-1</strain>
    </source>
</reference>
<proteinExistence type="predicted"/>
<keyword evidence="1" id="KW-1133">Transmembrane helix</keyword>
<evidence type="ECO:0008006" key="4">
    <source>
        <dbReference type="Google" id="ProtNLM"/>
    </source>
</evidence>
<name>A0A2R6WZF3_MARPO</name>
<keyword evidence="1" id="KW-0812">Transmembrane</keyword>
<evidence type="ECO:0000256" key="1">
    <source>
        <dbReference type="SAM" id="Phobius"/>
    </source>
</evidence>
<dbReference type="EMBL" id="KZ772718">
    <property type="protein sequence ID" value="PTQ39237.1"/>
    <property type="molecule type" value="Genomic_DNA"/>
</dbReference>
<keyword evidence="1" id="KW-0472">Membrane</keyword>
<accession>A0A2R6WZF3</accession>
<dbReference type="PANTHER" id="PTHR34673">
    <property type="entry name" value="COLD-REGULATED PROTEIN"/>
    <property type="match status" value="1"/>
</dbReference>
<sequence>MPFIPCCIECGSHANPCRCRIVGPTIGFVAFALAAVIEWPLGAVVWCFKHAKGRRIMGHPAAVVYPNVSSIFPI</sequence>
<dbReference type="Gramene" id="Mp7g00660.1">
    <property type="protein sequence ID" value="Mp7g00660.1.cds1"/>
    <property type="gene ID" value="Mp7g00660"/>
</dbReference>
<keyword evidence="3" id="KW-1185">Reference proteome</keyword>
<protein>
    <recommendedName>
        <fullName evidence="4">Little protein 1</fullName>
    </recommendedName>
</protein>
<evidence type="ECO:0000313" key="3">
    <source>
        <dbReference type="Proteomes" id="UP000244005"/>
    </source>
</evidence>
<dbReference type="PANTHER" id="PTHR34673:SF1">
    <property type="entry name" value="COLD-REGULATED PROTEIN"/>
    <property type="match status" value="1"/>
</dbReference>